<name>A0A1L8SWA7_9ENTE</name>
<dbReference type="EMBL" id="JXKM01000003">
    <property type="protein sequence ID" value="OJG36367.1"/>
    <property type="molecule type" value="Genomic_DNA"/>
</dbReference>
<dbReference type="Proteomes" id="UP000183700">
    <property type="component" value="Unassembled WGS sequence"/>
</dbReference>
<feature type="region of interest" description="Disordered" evidence="1">
    <location>
        <begin position="74"/>
        <end position="112"/>
    </location>
</feature>
<feature type="compositionally biased region" description="Acidic residues" evidence="1">
    <location>
        <begin position="76"/>
        <end position="86"/>
    </location>
</feature>
<dbReference type="Pfam" id="PF11148">
    <property type="entry name" value="DUF2922"/>
    <property type="match status" value="1"/>
</dbReference>
<dbReference type="OrthoDB" id="2323347at2"/>
<accession>A0A1L8SWA7</accession>
<organism evidence="2 3">
    <name type="scientific">Enterococcus devriesei</name>
    <dbReference type="NCBI Taxonomy" id="319970"/>
    <lineage>
        <taxon>Bacteria</taxon>
        <taxon>Bacillati</taxon>
        <taxon>Bacillota</taxon>
        <taxon>Bacilli</taxon>
        <taxon>Lactobacillales</taxon>
        <taxon>Enterococcaceae</taxon>
        <taxon>Enterococcus</taxon>
    </lineage>
</organism>
<protein>
    <recommendedName>
        <fullName evidence="4">DUF2922 family protein</fullName>
    </recommendedName>
</protein>
<reference evidence="2 3" key="1">
    <citation type="submission" date="2014-12" db="EMBL/GenBank/DDBJ databases">
        <title>Draft genome sequences of 29 type strains of Enterococci.</title>
        <authorList>
            <person name="Zhong Z."/>
            <person name="Sun Z."/>
            <person name="Liu W."/>
            <person name="Zhang W."/>
            <person name="Zhang H."/>
        </authorList>
    </citation>
    <scope>NUCLEOTIDE SEQUENCE [LARGE SCALE GENOMIC DNA]</scope>
    <source>
        <strain evidence="2 3">DSM 22802</strain>
    </source>
</reference>
<dbReference type="STRING" id="319970.RV00_GL001726"/>
<dbReference type="InterPro" id="IPR021321">
    <property type="entry name" value="DUF2922"/>
</dbReference>
<feature type="region of interest" description="Disordered" evidence="1">
    <location>
        <begin position="1"/>
        <end position="31"/>
    </location>
</feature>
<proteinExistence type="predicted"/>
<dbReference type="AlphaFoldDB" id="A0A1L8SWA7"/>
<gene>
    <name evidence="2" type="ORF">RV00_GL001726</name>
</gene>
<dbReference type="RefSeq" id="WP_071861607.1">
    <property type="nucleotide sequence ID" value="NZ_JBHLVS010000031.1"/>
</dbReference>
<keyword evidence="3" id="KW-1185">Reference proteome</keyword>
<evidence type="ECO:0000313" key="2">
    <source>
        <dbReference type="EMBL" id="OJG36367.1"/>
    </source>
</evidence>
<evidence type="ECO:0000313" key="3">
    <source>
        <dbReference type="Proteomes" id="UP000183700"/>
    </source>
</evidence>
<sequence length="165" mass="18835">MKKHTRKLVATYKSSDGKHSRFTYKNPTTDKSSEEIKEMLELLTLLDIFERDGVNPFEEVISAKYVETIETPIFDISEEEQSETGDENFPNKEPGLEESTPEIPAIPEKPDTPNSSCLSLFNKFSEVLNPVHLLTFKYPANSSTKVMTGTRLLHSIRNKFHERSP</sequence>
<comment type="caution">
    <text evidence="2">The sequence shown here is derived from an EMBL/GenBank/DDBJ whole genome shotgun (WGS) entry which is preliminary data.</text>
</comment>
<evidence type="ECO:0000256" key="1">
    <source>
        <dbReference type="SAM" id="MobiDB-lite"/>
    </source>
</evidence>
<evidence type="ECO:0008006" key="4">
    <source>
        <dbReference type="Google" id="ProtNLM"/>
    </source>
</evidence>